<accession>E4YR98</accession>
<protein>
    <submittedName>
        <fullName evidence="1">Uncharacterized protein</fullName>
    </submittedName>
</protein>
<evidence type="ECO:0000313" key="1">
    <source>
        <dbReference type="EMBL" id="CBY37990.1"/>
    </source>
</evidence>
<reference evidence="1" key="1">
    <citation type="journal article" date="2010" name="Science">
        <title>Plasticity of animal genome architecture unmasked by rapid evolution of a pelagic tunicate.</title>
        <authorList>
            <person name="Denoeud F."/>
            <person name="Henriet S."/>
            <person name="Mungpakdee S."/>
            <person name="Aury J.M."/>
            <person name="Da Silva C."/>
            <person name="Brinkmann H."/>
            <person name="Mikhaleva J."/>
            <person name="Olsen L.C."/>
            <person name="Jubin C."/>
            <person name="Canestro C."/>
            <person name="Bouquet J.M."/>
            <person name="Danks G."/>
            <person name="Poulain J."/>
            <person name="Campsteijn C."/>
            <person name="Adamski M."/>
            <person name="Cross I."/>
            <person name="Yadetie F."/>
            <person name="Muffato M."/>
            <person name="Louis A."/>
            <person name="Butcher S."/>
            <person name="Tsagkogeorga G."/>
            <person name="Konrad A."/>
            <person name="Singh S."/>
            <person name="Jensen M.F."/>
            <person name="Cong E.H."/>
            <person name="Eikeseth-Otteraa H."/>
            <person name="Noel B."/>
            <person name="Anthouard V."/>
            <person name="Porcel B.M."/>
            <person name="Kachouri-Lafond R."/>
            <person name="Nishino A."/>
            <person name="Ugolini M."/>
            <person name="Chourrout P."/>
            <person name="Nishida H."/>
            <person name="Aasland R."/>
            <person name="Huzurbazar S."/>
            <person name="Westhof E."/>
            <person name="Delsuc F."/>
            <person name="Lehrach H."/>
            <person name="Reinhardt R."/>
            <person name="Weissenbach J."/>
            <person name="Roy S.W."/>
            <person name="Artiguenave F."/>
            <person name="Postlethwait J.H."/>
            <person name="Manak J.R."/>
            <person name="Thompson E.M."/>
            <person name="Jaillon O."/>
            <person name="Du Pasquier L."/>
            <person name="Boudinot P."/>
            <person name="Liberles D.A."/>
            <person name="Volff J.N."/>
            <person name="Philippe H."/>
            <person name="Lenhard B."/>
            <person name="Roest Crollius H."/>
            <person name="Wincker P."/>
            <person name="Chourrout D."/>
        </authorList>
    </citation>
    <scope>NUCLEOTIDE SEQUENCE [LARGE SCALE GENOMIC DNA]</scope>
</reference>
<sequence>MSLFKEYTVCETKYTKPDDNFFFKVEEETPRRYQTFDIVKSKTRRQTPTAQRTCFYAGLDTSSDGEVYQTITVRHKEVQTYSERPTTSSQLPIDIGEEPASSISFGDLLQREISEEASSALSAVSAELTAAQRAVVADEVARLDAARGDKLAELHTSITTDNFCLHLLTKTGKKYSLHGSKWQK</sequence>
<dbReference type="Proteomes" id="UP000011014">
    <property type="component" value="Unassembled WGS sequence"/>
</dbReference>
<dbReference type="EMBL" id="FN655105">
    <property type="protein sequence ID" value="CBY37990.1"/>
    <property type="molecule type" value="Genomic_DNA"/>
</dbReference>
<proteinExistence type="predicted"/>
<organism evidence="1">
    <name type="scientific">Oikopleura dioica</name>
    <name type="common">Tunicate</name>
    <dbReference type="NCBI Taxonomy" id="34765"/>
    <lineage>
        <taxon>Eukaryota</taxon>
        <taxon>Metazoa</taxon>
        <taxon>Chordata</taxon>
        <taxon>Tunicata</taxon>
        <taxon>Appendicularia</taxon>
        <taxon>Copelata</taxon>
        <taxon>Oikopleuridae</taxon>
        <taxon>Oikopleura</taxon>
    </lineage>
</organism>
<gene>
    <name evidence="1" type="ORF">GSOID_T00031491001</name>
</gene>
<dbReference type="AlphaFoldDB" id="E4YR98"/>
<name>E4YR98_OIKDI</name>